<gene>
    <name evidence="1" type="ORF">MKW98_005924</name>
</gene>
<dbReference type="EMBL" id="JAJJMB010002292">
    <property type="protein sequence ID" value="KAI3952229.1"/>
    <property type="molecule type" value="Genomic_DNA"/>
</dbReference>
<organism evidence="1 2">
    <name type="scientific">Papaver atlanticum</name>
    <dbReference type="NCBI Taxonomy" id="357466"/>
    <lineage>
        <taxon>Eukaryota</taxon>
        <taxon>Viridiplantae</taxon>
        <taxon>Streptophyta</taxon>
        <taxon>Embryophyta</taxon>
        <taxon>Tracheophyta</taxon>
        <taxon>Spermatophyta</taxon>
        <taxon>Magnoliopsida</taxon>
        <taxon>Ranunculales</taxon>
        <taxon>Papaveraceae</taxon>
        <taxon>Papaveroideae</taxon>
        <taxon>Papaver</taxon>
    </lineage>
</organism>
<dbReference type="AlphaFoldDB" id="A0AAD4XV58"/>
<reference evidence="1" key="1">
    <citation type="submission" date="2022-04" db="EMBL/GenBank/DDBJ databases">
        <title>A functionally conserved STORR gene fusion in Papaver species that diverged 16.8 million years ago.</title>
        <authorList>
            <person name="Catania T."/>
        </authorList>
    </citation>
    <scope>NUCLEOTIDE SEQUENCE</scope>
    <source>
        <strain evidence="1">S-188037</strain>
    </source>
</reference>
<name>A0AAD4XV58_9MAGN</name>
<comment type="caution">
    <text evidence="1">The sequence shown here is derived from an EMBL/GenBank/DDBJ whole genome shotgun (WGS) entry which is preliminary data.</text>
</comment>
<proteinExistence type="predicted"/>
<accession>A0AAD4XV58</accession>
<evidence type="ECO:0000313" key="1">
    <source>
        <dbReference type="EMBL" id="KAI3952229.1"/>
    </source>
</evidence>
<sequence length="49" mass="6051">TGRWRTWMTHYSSGVKSRKKHFRIQRRHFGQSPLAKHTPLTRLYNSYYK</sequence>
<keyword evidence="2" id="KW-1185">Reference proteome</keyword>
<protein>
    <submittedName>
        <fullName evidence="1">Uncharacterized protein</fullName>
    </submittedName>
</protein>
<evidence type="ECO:0000313" key="2">
    <source>
        <dbReference type="Proteomes" id="UP001202328"/>
    </source>
</evidence>
<feature type="non-terminal residue" evidence="1">
    <location>
        <position position="1"/>
    </location>
</feature>
<dbReference type="Proteomes" id="UP001202328">
    <property type="component" value="Unassembled WGS sequence"/>
</dbReference>